<dbReference type="PROSITE" id="PS50943">
    <property type="entry name" value="HTH_CROC1"/>
    <property type="match status" value="1"/>
</dbReference>
<keyword evidence="1" id="KW-0238">DNA-binding</keyword>
<dbReference type="InterPro" id="IPR001387">
    <property type="entry name" value="Cro/C1-type_HTH"/>
</dbReference>
<gene>
    <name evidence="3" type="ORF">DJ017_02915</name>
</gene>
<reference evidence="4" key="1">
    <citation type="submission" date="2018-05" db="EMBL/GenBank/DDBJ databases">
        <authorList>
            <person name="Li X."/>
        </authorList>
    </citation>
    <scope>NUCLEOTIDE SEQUENCE [LARGE SCALE GENOMIC DNA]</scope>
    <source>
        <strain evidence="4">LX32</strain>
    </source>
</reference>
<feature type="domain" description="HTH cro/C1-type" evidence="2">
    <location>
        <begin position="20"/>
        <end position="74"/>
    </location>
</feature>
<evidence type="ECO:0000313" key="3">
    <source>
        <dbReference type="EMBL" id="RAK53550.1"/>
    </source>
</evidence>
<dbReference type="CDD" id="cd00093">
    <property type="entry name" value="HTH_XRE"/>
    <property type="match status" value="1"/>
</dbReference>
<comment type="caution">
    <text evidence="3">The sequence shown here is derived from an EMBL/GenBank/DDBJ whole genome shotgun (WGS) entry which is preliminary data.</text>
</comment>
<dbReference type="OrthoDB" id="9815697at2"/>
<name>A0A328AFQ0_9CAUL</name>
<accession>A0A328AFQ0</accession>
<dbReference type="PANTHER" id="PTHR46797">
    <property type="entry name" value="HTH-TYPE TRANSCRIPTIONAL REGULATOR"/>
    <property type="match status" value="1"/>
</dbReference>
<dbReference type="SMART" id="SM00530">
    <property type="entry name" value="HTH_XRE"/>
    <property type="match status" value="1"/>
</dbReference>
<dbReference type="EMBL" id="QFYQ01000001">
    <property type="protein sequence ID" value="RAK53550.1"/>
    <property type="molecule type" value="Genomic_DNA"/>
</dbReference>
<evidence type="ECO:0000259" key="2">
    <source>
        <dbReference type="PROSITE" id="PS50943"/>
    </source>
</evidence>
<keyword evidence="4" id="KW-1185">Reference proteome</keyword>
<dbReference type="Proteomes" id="UP000249254">
    <property type="component" value="Unassembled WGS sequence"/>
</dbReference>
<dbReference type="PANTHER" id="PTHR46797:SF1">
    <property type="entry name" value="METHYLPHOSPHONATE SYNTHASE"/>
    <property type="match status" value="1"/>
</dbReference>
<dbReference type="InterPro" id="IPR010982">
    <property type="entry name" value="Lambda_DNA-bd_dom_sf"/>
</dbReference>
<dbReference type="GO" id="GO:0003677">
    <property type="term" value="F:DNA binding"/>
    <property type="evidence" value="ECO:0007669"/>
    <property type="project" value="UniProtKB-KW"/>
</dbReference>
<evidence type="ECO:0000256" key="1">
    <source>
        <dbReference type="ARBA" id="ARBA00023125"/>
    </source>
</evidence>
<dbReference type="Pfam" id="PF01381">
    <property type="entry name" value="HTH_3"/>
    <property type="match status" value="1"/>
</dbReference>
<dbReference type="RefSeq" id="WP_111527302.1">
    <property type="nucleotide sequence ID" value="NZ_JBHRSG010000005.1"/>
</dbReference>
<protein>
    <submittedName>
        <fullName evidence="3">XRE family transcriptional regulator</fullName>
    </submittedName>
</protein>
<dbReference type="GO" id="GO:0003700">
    <property type="term" value="F:DNA-binding transcription factor activity"/>
    <property type="evidence" value="ECO:0007669"/>
    <property type="project" value="TreeGrafter"/>
</dbReference>
<proteinExistence type="predicted"/>
<dbReference type="AlphaFoldDB" id="A0A328AFQ0"/>
<sequence length="128" mass="13854">MDAQDQGRHRALELSIGARLRARRRQLGLSQTDLAEKLGVSFQQVQKYERGSNRIAASTLVAAAEALSTSVAGLVGEDGPARDEDDELFRALARPGAIEMLRAFNTISDSRARSALLTLAQEMASVRS</sequence>
<dbReference type="InterPro" id="IPR050807">
    <property type="entry name" value="TransReg_Diox_bact_type"/>
</dbReference>
<evidence type="ECO:0000313" key="4">
    <source>
        <dbReference type="Proteomes" id="UP000249254"/>
    </source>
</evidence>
<organism evidence="3 4">
    <name type="scientific">Phenylobacterium soli</name>
    <dbReference type="NCBI Taxonomy" id="2170551"/>
    <lineage>
        <taxon>Bacteria</taxon>
        <taxon>Pseudomonadati</taxon>
        <taxon>Pseudomonadota</taxon>
        <taxon>Alphaproteobacteria</taxon>
        <taxon>Caulobacterales</taxon>
        <taxon>Caulobacteraceae</taxon>
        <taxon>Phenylobacterium</taxon>
    </lineage>
</organism>
<dbReference type="SUPFAM" id="SSF47413">
    <property type="entry name" value="lambda repressor-like DNA-binding domains"/>
    <property type="match status" value="1"/>
</dbReference>
<dbReference type="GO" id="GO:0005829">
    <property type="term" value="C:cytosol"/>
    <property type="evidence" value="ECO:0007669"/>
    <property type="project" value="TreeGrafter"/>
</dbReference>
<dbReference type="Gene3D" id="1.10.260.40">
    <property type="entry name" value="lambda repressor-like DNA-binding domains"/>
    <property type="match status" value="1"/>
</dbReference>